<dbReference type="RefSeq" id="XP_003172773.1">
    <property type="nucleotide sequence ID" value="XM_003172725.1"/>
</dbReference>
<keyword evidence="2" id="KW-1185">Reference proteome</keyword>
<sequence length="159" mass="18202">MRDSGPSAEFLSSRKLELLQRLGDLLKSDILGAKTDMGRKHSKETQREKDIIIARRTLIEIAERTWRTAPPSKHSFNMLATGAFITQRITDTLESSIHNYPRYARSYTRESSTFIADVDEFYGDKPPRFSINLNESLAVAETMVRLPYEILSMGLVKYI</sequence>
<evidence type="ECO:0000313" key="1">
    <source>
        <dbReference type="EMBL" id="EFR02362.1"/>
    </source>
</evidence>
<accession>E4UVN5</accession>
<name>E4UVN5_ARTGP</name>
<protein>
    <submittedName>
        <fullName evidence="1">Uncharacterized protein</fullName>
    </submittedName>
</protein>
<dbReference type="AlphaFoldDB" id="E4UVN5"/>
<dbReference type="InParanoid" id="E4UVN5"/>
<dbReference type="HOGENOM" id="CLU_1660290_0_0_1"/>
<dbReference type="GeneID" id="10028049"/>
<reference evidence="2" key="1">
    <citation type="journal article" date="2012" name="MBio">
        <title>Comparative genome analysis of Trichophyton rubrum and related dermatophytes reveals candidate genes involved in infection.</title>
        <authorList>
            <person name="Martinez D.A."/>
            <person name="Oliver B.G."/>
            <person name="Graeser Y."/>
            <person name="Goldberg J.M."/>
            <person name="Li W."/>
            <person name="Martinez-Rossi N.M."/>
            <person name="Monod M."/>
            <person name="Shelest E."/>
            <person name="Barton R.C."/>
            <person name="Birch E."/>
            <person name="Brakhage A.A."/>
            <person name="Chen Z."/>
            <person name="Gurr S.J."/>
            <person name="Heiman D."/>
            <person name="Heitman J."/>
            <person name="Kosti I."/>
            <person name="Rossi A."/>
            <person name="Saif S."/>
            <person name="Samalova M."/>
            <person name="Saunders C.W."/>
            <person name="Shea T."/>
            <person name="Summerbell R.C."/>
            <person name="Xu J."/>
            <person name="Young S."/>
            <person name="Zeng Q."/>
            <person name="Birren B.W."/>
            <person name="Cuomo C.A."/>
            <person name="White T.C."/>
        </authorList>
    </citation>
    <scope>NUCLEOTIDE SEQUENCE [LARGE SCALE GENOMIC DNA]</scope>
    <source>
        <strain evidence="2">ATCC MYA-4604 / CBS 118893</strain>
    </source>
</reference>
<proteinExistence type="predicted"/>
<organism evidence="2">
    <name type="scientific">Arthroderma gypseum (strain ATCC MYA-4604 / CBS 118893)</name>
    <name type="common">Microsporum gypseum</name>
    <dbReference type="NCBI Taxonomy" id="535722"/>
    <lineage>
        <taxon>Eukaryota</taxon>
        <taxon>Fungi</taxon>
        <taxon>Dikarya</taxon>
        <taxon>Ascomycota</taxon>
        <taxon>Pezizomycotina</taxon>
        <taxon>Eurotiomycetes</taxon>
        <taxon>Eurotiomycetidae</taxon>
        <taxon>Onygenales</taxon>
        <taxon>Arthrodermataceae</taxon>
        <taxon>Nannizzia</taxon>
    </lineage>
</organism>
<gene>
    <name evidence="1" type="ORF">MGYG_05359</name>
</gene>
<dbReference type="EMBL" id="DS989825">
    <property type="protein sequence ID" value="EFR02362.1"/>
    <property type="molecule type" value="Genomic_DNA"/>
</dbReference>
<evidence type="ECO:0000313" key="2">
    <source>
        <dbReference type="Proteomes" id="UP000002669"/>
    </source>
</evidence>
<dbReference type="VEuPathDB" id="FungiDB:MGYG_05359"/>
<dbReference type="Proteomes" id="UP000002669">
    <property type="component" value="Unassembled WGS sequence"/>
</dbReference>